<evidence type="ECO:0000256" key="6">
    <source>
        <dbReference type="ARBA" id="ARBA00023002"/>
    </source>
</evidence>
<proteinExistence type="inferred from homology"/>
<dbReference type="GO" id="GO:0046452">
    <property type="term" value="P:dihydrofolate metabolic process"/>
    <property type="evidence" value="ECO:0007669"/>
    <property type="project" value="TreeGrafter"/>
</dbReference>
<dbReference type="GO" id="GO:0005829">
    <property type="term" value="C:cytosol"/>
    <property type="evidence" value="ECO:0007669"/>
    <property type="project" value="TreeGrafter"/>
</dbReference>
<keyword evidence="6 8" id="KW-0560">Oxidoreductase</keyword>
<dbReference type="PANTHER" id="PTHR48069">
    <property type="entry name" value="DIHYDROFOLATE REDUCTASE"/>
    <property type="match status" value="1"/>
</dbReference>
<dbReference type="InterPro" id="IPR001796">
    <property type="entry name" value="DHFR_dom"/>
</dbReference>
<dbReference type="Proteomes" id="UP000193804">
    <property type="component" value="Unassembled WGS sequence"/>
</dbReference>
<dbReference type="InterPro" id="IPR012259">
    <property type="entry name" value="DHFR"/>
</dbReference>
<keyword evidence="5 8" id="KW-0521">NADP</keyword>
<evidence type="ECO:0000256" key="4">
    <source>
        <dbReference type="ARBA" id="ARBA00022563"/>
    </source>
</evidence>
<dbReference type="OrthoDB" id="9804315at2"/>
<comment type="pathway">
    <text evidence="1 8">Cofactor biosynthesis; tetrahydrofolate biosynthesis; 5,6,7,8-tetrahydrofolate from 7,8-dihydrofolate: step 1/1.</text>
</comment>
<dbReference type="PIRSF" id="PIRSF000194">
    <property type="entry name" value="DHFR"/>
    <property type="match status" value="1"/>
</dbReference>
<dbReference type="EMBL" id="FXAW01000005">
    <property type="protein sequence ID" value="SMG39049.1"/>
    <property type="molecule type" value="Genomic_DNA"/>
</dbReference>
<comment type="function">
    <text evidence="7 8">Key enzyme in folate metabolism. Catalyzes an essential reaction for de novo glycine and purine synthesis, and for DNA precursor synthesis.</text>
</comment>
<comment type="similarity">
    <text evidence="2 8">Belongs to the dihydrofolate reductase family.</text>
</comment>
<sequence length="167" mass="19510">MKISMIVAKANDNAIGKDNGMIWHLPDDLKYFKDKTRNHHILMGRKNFDSLGENYQPLPKRINIVITRNEDWQHDGVKVFHDIEDGIAFARENNEEELFIIGGGQIYEACLPLADCLYITEVDAEFPDAEAYFPVIDKTQWKEVSREHHSKDEKHAIEFDYVIYNRN</sequence>
<organism evidence="10 11">
    <name type="scientific">Marivirga sericea</name>
    <dbReference type="NCBI Taxonomy" id="1028"/>
    <lineage>
        <taxon>Bacteria</taxon>
        <taxon>Pseudomonadati</taxon>
        <taxon>Bacteroidota</taxon>
        <taxon>Cytophagia</taxon>
        <taxon>Cytophagales</taxon>
        <taxon>Marivirgaceae</taxon>
        <taxon>Marivirga</taxon>
    </lineage>
</organism>
<name>A0A1X7KDW4_9BACT</name>
<dbReference type="GO" id="GO:0046655">
    <property type="term" value="P:folic acid metabolic process"/>
    <property type="evidence" value="ECO:0007669"/>
    <property type="project" value="TreeGrafter"/>
</dbReference>
<dbReference type="PROSITE" id="PS51330">
    <property type="entry name" value="DHFR_2"/>
    <property type="match status" value="1"/>
</dbReference>
<accession>A0A1X7KDW4</accession>
<evidence type="ECO:0000256" key="1">
    <source>
        <dbReference type="ARBA" id="ARBA00004903"/>
    </source>
</evidence>
<evidence type="ECO:0000259" key="9">
    <source>
        <dbReference type="PROSITE" id="PS51330"/>
    </source>
</evidence>
<dbReference type="RefSeq" id="WP_085517770.1">
    <property type="nucleotide sequence ID" value="NZ_FXAW01000005.1"/>
</dbReference>
<reference evidence="11" key="1">
    <citation type="submission" date="2017-04" db="EMBL/GenBank/DDBJ databases">
        <authorList>
            <person name="Varghese N."/>
            <person name="Submissions S."/>
        </authorList>
    </citation>
    <scope>NUCLEOTIDE SEQUENCE [LARGE SCALE GENOMIC DNA]</scope>
    <source>
        <strain evidence="11">DSM 4125</strain>
    </source>
</reference>
<dbReference type="PRINTS" id="PR00070">
    <property type="entry name" value="DHFR"/>
</dbReference>
<protein>
    <recommendedName>
        <fullName evidence="3 8">Dihydrofolate reductase</fullName>
        <ecNumber evidence="3 8">1.5.1.3</ecNumber>
    </recommendedName>
</protein>
<dbReference type="Pfam" id="PF00186">
    <property type="entry name" value="DHFR_1"/>
    <property type="match status" value="1"/>
</dbReference>
<dbReference type="Gene3D" id="3.40.430.10">
    <property type="entry name" value="Dihydrofolate Reductase, subunit A"/>
    <property type="match status" value="1"/>
</dbReference>
<evidence type="ECO:0000256" key="3">
    <source>
        <dbReference type="ARBA" id="ARBA00012856"/>
    </source>
</evidence>
<dbReference type="EC" id="1.5.1.3" evidence="3 8"/>
<comment type="catalytic activity">
    <reaction evidence="8">
        <text>(6S)-5,6,7,8-tetrahydrofolate + NADP(+) = 7,8-dihydrofolate + NADPH + H(+)</text>
        <dbReference type="Rhea" id="RHEA:15009"/>
        <dbReference type="ChEBI" id="CHEBI:15378"/>
        <dbReference type="ChEBI" id="CHEBI:57451"/>
        <dbReference type="ChEBI" id="CHEBI:57453"/>
        <dbReference type="ChEBI" id="CHEBI:57783"/>
        <dbReference type="ChEBI" id="CHEBI:58349"/>
        <dbReference type="EC" id="1.5.1.3"/>
    </reaction>
</comment>
<keyword evidence="4 8" id="KW-0554">One-carbon metabolism</keyword>
<keyword evidence="11" id="KW-1185">Reference proteome</keyword>
<dbReference type="GO" id="GO:0004146">
    <property type="term" value="F:dihydrofolate reductase activity"/>
    <property type="evidence" value="ECO:0007669"/>
    <property type="project" value="UniProtKB-EC"/>
</dbReference>
<evidence type="ECO:0000256" key="5">
    <source>
        <dbReference type="ARBA" id="ARBA00022857"/>
    </source>
</evidence>
<dbReference type="PANTHER" id="PTHR48069:SF3">
    <property type="entry name" value="DIHYDROFOLATE REDUCTASE"/>
    <property type="match status" value="1"/>
</dbReference>
<dbReference type="SUPFAM" id="SSF53597">
    <property type="entry name" value="Dihydrofolate reductase-like"/>
    <property type="match status" value="1"/>
</dbReference>
<dbReference type="STRING" id="1028.SAMN05661096_02603"/>
<dbReference type="GO" id="GO:0070401">
    <property type="term" value="F:NADP+ binding"/>
    <property type="evidence" value="ECO:0007669"/>
    <property type="project" value="UniProtKB-ARBA"/>
</dbReference>
<evidence type="ECO:0000313" key="10">
    <source>
        <dbReference type="EMBL" id="SMG39049.1"/>
    </source>
</evidence>
<dbReference type="InterPro" id="IPR024072">
    <property type="entry name" value="DHFR-like_dom_sf"/>
</dbReference>
<dbReference type="FunFam" id="3.40.430.10:FF:000001">
    <property type="entry name" value="Dihydrofolate reductase"/>
    <property type="match status" value="1"/>
</dbReference>
<dbReference type="CDD" id="cd00209">
    <property type="entry name" value="DHFR"/>
    <property type="match status" value="1"/>
</dbReference>
<dbReference type="GO" id="GO:0006730">
    <property type="term" value="P:one-carbon metabolic process"/>
    <property type="evidence" value="ECO:0007669"/>
    <property type="project" value="UniProtKB-KW"/>
</dbReference>
<dbReference type="UniPathway" id="UPA00077">
    <property type="reaction ID" value="UER00158"/>
</dbReference>
<evidence type="ECO:0000256" key="8">
    <source>
        <dbReference type="PIRNR" id="PIRNR000194"/>
    </source>
</evidence>
<feature type="domain" description="DHFR" evidence="9">
    <location>
        <begin position="2"/>
        <end position="166"/>
    </location>
</feature>
<evidence type="ECO:0000256" key="7">
    <source>
        <dbReference type="ARBA" id="ARBA00025067"/>
    </source>
</evidence>
<dbReference type="GO" id="GO:0046654">
    <property type="term" value="P:tetrahydrofolate biosynthetic process"/>
    <property type="evidence" value="ECO:0007669"/>
    <property type="project" value="UniProtKB-UniPathway"/>
</dbReference>
<evidence type="ECO:0000256" key="2">
    <source>
        <dbReference type="ARBA" id="ARBA00009539"/>
    </source>
</evidence>
<evidence type="ECO:0000313" key="11">
    <source>
        <dbReference type="Proteomes" id="UP000193804"/>
    </source>
</evidence>
<dbReference type="AlphaFoldDB" id="A0A1X7KDW4"/>
<gene>
    <name evidence="10" type="ORF">SAMN05661096_02603</name>
</gene>